<proteinExistence type="predicted"/>
<dbReference type="InterPro" id="IPR007848">
    <property type="entry name" value="Small_mtfrase_dom"/>
</dbReference>
<evidence type="ECO:0000256" key="4">
    <source>
        <dbReference type="ARBA" id="ARBA00022691"/>
    </source>
</evidence>
<evidence type="ECO:0000256" key="2">
    <source>
        <dbReference type="ARBA" id="ARBA00022603"/>
    </source>
</evidence>
<comment type="caution">
    <text evidence="8">The sequence shown here is derived from an EMBL/GenBank/DDBJ whole genome shotgun (WGS) entry which is preliminary data.</text>
</comment>
<evidence type="ECO:0000259" key="6">
    <source>
        <dbReference type="Pfam" id="PF05175"/>
    </source>
</evidence>
<dbReference type="Pfam" id="PF17827">
    <property type="entry name" value="PrmC_N"/>
    <property type="match status" value="1"/>
</dbReference>
<dbReference type="Gene3D" id="1.10.8.10">
    <property type="entry name" value="DNA helicase RuvA subunit, C-terminal domain"/>
    <property type="match status" value="1"/>
</dbReference>
<keyword evidence="3" id="KW-0808">Transferase</keyword>
<organism evidence="8 9">
    <name type="scientific">Peronospora belbahrii</name>
    <dbReference type="NCBI Taxonomy" id="622444"/>
    <lineage>
        <taxon>Eukaryota</taxon>
        <taxon>Sar</taxon>
        <taxon>Stramenopiles</taxon>
        <taxon>Oomycota</taxon>
        <taxon>Peronosporomycetes</taxon>
        <taxon>Peronosporales</taxon>
        <taxon>Peronosporaceae</taxon>
        <taxon>Peronospora</taxon>
    </lineage>
</organism>
<feature type="domain" description="Methyltransferase small" evidence="6">
    <location>
        <begin position="131"/>
        <end position="237"/>
    </location>
</feature>
<name>A0ABN8CKX6_9STRA</name>
<dbReference type="Gene3D" id="3.40.50.150">
    <property type="entry name" value="Vaccinia Virus protein VP39"/>
    <property type="match status" value="1"/>
</dbReference>
<evidence type="ECO:0000259" key="7">
    <source>
        <dbReference type="Pfam" id="PF17827"/>
    </source>
</evidence>
<dbReference type="Pfam" id="PF05175">
    <property type="entry name" value="MTS"/>
    <property type="match status" value="1"/>
</dbReference>
<keyword evidence="9" id="KW-1185">Reference proteome</keyword>
<feature type="domain" description="Release factor glutamine methyltransferase N-terminal" evidence="7">
    <location>
        <begin position="52"/>
        <end position="109"/>
    </location>
</feature>
<protein>
    <recommendedName>
        <fullName evidence="1">peptide chain release factor N(5)-glutamine methyltransferase</fullName>
        <ecNumber evidence="1">2.1.1.297</ecNumber>
    </recommendedName>
</protein>
<gene>
    <name evidence="8" type="ORF">PBS001_LOCUS419</name>
</gene>
<dbReference type="EC" id="2.1.1.297" evidence="1"/>
<accession>A0ABN8CKX6</accession>
<keyword evidence="4" id="KW-0949">S-adenosyl-L-methionine</keyword>
<dbReference type="CDD" id="cd02440">
    <property type="entry name" value="AdoMet_MTases"/>
    <property type="match status" value="1"/>
</dbReference>
<dbReference type="SUPFAM" id="SSF53335">
    <property type="entry name" value="S-adenosyl-L-methionine-dependent methyltransferases"/>
    <property type="match status" value="1"/>
</dbReference>
<dbReference type="PROSITE" id="PS00092">
    <property type="entry name" value="N6_MTASE"/>
    <property type="match status" value="1"/>
</dbReference>
<keyword evidence="2" id="KW-0489">Methyltransferase</keyword>
<dbReference type="EMBL" id="CAKLCB010000015">
    <property type="protein sequence ID" value="CAH0513612.1"/>
    <property type="molecule type" value="Genomic_DNA"/>
</dbReference>
<dbReference type="NCBIfam" id="TIGR00536">
    <property type="entry name" value="hemK_fam"/>
    <property type="match status" value="1"/>
</dbReference>
<dbReference type="Proteomes" id="UP001158986">
    <property type="component" value="Unassembled WGS sequence"/>
</dbReference>
<evidence type="ECO:0000256" key="1">
    <source>
        <dbReference type="ARBA" id="ARBA00012771"/>
    </source>
</evidence>
<dbReference type="InterPro" id="IPR040758">
    <property type="entry name" value="PrmC_N"/>
</dbReference>
<sequence>MYDRTRLLRVTVSTALCRHVHAKQTILQAIQEIRKLLNQKSSLPAATSVHMSAHNDAKALVSNALIPRLSFSNDLFFHGQRQLTEEEAAQLRVFVNERLKGKPLAYIIGRKEFWSMEFLVTKETLIPRSDSEVLLETLMEQFHPETPLEILDIGTGTGCLLLSALSEFPHAIGTGIDISQNALDIARKNAWIHKLNDRTKFLHRDLKTLSGLEKKDEDDDEAMYQRFDVVLFNPPYIPRRELYLVGADVLEYEPHVALFPDGGPTCEDTGADPDGLRMYQLLHRCVDSLFRNHAEHAAGSECLPLTTKERVGKDYTIKKCLLMEVGSEDQARSVQKLFTTRATTPSRRSAIDNESLLQFERFLYDASRKCRGVYFTGR</sequence>
<dbReference type="InterPro" id="IPR050320">
    <property type="entry name" value="N5-glutamine_MTase"/>
</dbReference>
<evidence type="ECO:0000313" key="8">
    <source>
        <dbReference type="EMBL" id="CAH0513612.1"/>
    </source>
</evidence>
<dbReference type="PANTHER" id="PTHR18895:SF74">
    <property type="entry name" value="MTRF1L RELEASE FACTOR GLUTAMINE METHYLTRANSFERASE"/>
    <property type="match status" value="1"/>
</dbReference>
<dbReference type="InterPro" id="IPR029063">
    <property type="entry name" value="SAM-dependent_MTases_sf"/>
</dbReference>
<dbReference type="PANTHER" id="PTHR18895">
    <property type="entry name" value="HEMK METHYLTRANSFERASE"/>
    <property type="match status" value="1"/>
</dbReference>
<reference evidence="8 9" key="1">
    <citation type="submission" date="2021-11" db="EMBL/GenBank/DDBJ databases">
        <authorList>
            <person name="Islam A."/>
            <person name="Islam S."/>
            <person name="Flora M.S."/>
            <person name="Rahman M."/>
            <person name="Ziaur R.M."/>
            <person name="Epstein J.H."/>
            <person name="Hassan M."/>
            <person name="Klassen M."/>
            <person name="Woodard K."/>
            <person name="Webb A."/>
            <person name="Webby R.J."/>
            <person name="El Zowalaty M.E."/>
        </authorList>
    </citation>
    <scope>NUCLEOTIDE SEQUENCE [LARGE SCALE GENOMIC DNA]</scope>
    <source>
        <strain evidence="8">Pbs1</strain>
    </source>
</reference>
<evidence type="ECO:0000313" key="9">
    <source>
        <dbReference type="Proteomes" id="UP001158986"/>
    </source>
</evidence>
<comment type="catalytic activity">
    <reaction evidence="5">
        <text>L-glutaminyl-[peptide chain release factor] + S-adenosyl-L-methionine = N(5)-methyl-L-glutaminyl-[peptide chain release factor] + S-adenosyl-L-homocysteine + H(+)</text>
        <dbReference type="Rhea" id="RHEA:42896"/>
        <dbReference type="Rhea" id="RHEA-COMP:10271"/>
        <dbReference type="Rhea" id="RHEA-COMP:10272"/>
        <dbReference type="ChEBI" id="CHEBI:15378"/>
        <dbReference type="ChEBI" id="CHEBI:30011"/>
        <dbReference type="ChEBI" id="CHEBI:57856"/>
        <dbReference type="ChEBI" id="CHEBI:59789"/>
        <dbReference type="ChEBI" id="CHEBI:61891"/>
        <dbReference type="EC" id="2.1.1.297"/>
    </reaction>
</comment>
<dbReference type="InterPro" id="IPR002052">
    <property type="entry name" value="DNA_methylase_N6_adenine_CS"/>
</dbReference>
<evidence type="ECO:0000256" key="3">
    <source>
        <dbReference type="ARBA" id="ARBA00022679"/>
    </source>
</evidence>
<evidence type="ECO:0000256" key="5">
    <source>
        <dbReference type="ARBA" id="ARBA00048391"/>
    </source>
</evidence>
<dbReference type="InterPro" id="IPR004556">
    <property type="entry name" value="HemK-like"/>
</dbReference>